<dbReference type="Proteomes" id="UP000634136">
    <property type="component" value="Unassembled WGS sequence"/>
</dbReference>
<dbReference type="CDD" id="cd00303">
    <property type="entry name" value="retropepsin_like"/>
    <property type="match status" value="1"/>
</dbReference>
<dbReference type="OrthoDB" id="1747743at2759"/>
<evidence type="ECO:0000313" key="1">
    <source>
        <dbReference type="EMBL" id="KAF7841695.1"/>
    </source>
</evidence>
<evidence type="ECO:0000313" key="2">
    <source>
        <dbReference type="Proteomes" id="UP000634136"/>
    </source>
</evidence>
<proteinExistence type="predicted"/>
<accession>A0A835CIX6</accession>
<protein>
    <recommendedName>
        <fullName evidence="3">Asp_protease_2 domain-containing protein</fullName>
    </recommendedName>
</protein>
<dbReference type="EMBL" id="JAAIUW010000002">
    <property type="protein sequence ID" value="KAF7841695.1"/>
    <property type="molecule type" value="Genomic_DNA"/>
</dbReference>
<name>A0A835CIX6_9FABA</name>
<dbReference type="AlphaFoldDB" id="A0A835CIX6"/>
<dbReference type="PANTHER" id="PTHR35046">
    <property type="entry name" value="ZINC KNUCKLE (CCHC-TYPE) FAMILY PROTEIN"/>
    <property type="match status" value="1"/>
</dbReference>
<sequence>MQQQLQVFEYEFDKNVVEGESLVVRRDLICQTEKHVLNEQRENIFRTRCRVKNKVCRLIIDGGSVTNVASTTMVEKLNLPTVRHPIPYKLQWSNECGEIKVDKQVLVSFSIGKYCDEILCDVVPMHAGHILLGRPWELDRKAKKNRTAAKPSVARVLAAVYETDTT</sequence>
<reference evidence="1" key="1">
    <citation type="submission" date="2020-09" db="EMBL/GenBank/DDBJ databases">
        <title>Genome-Enabled Discovery of Anthraquinone Biosynthesis in Senna tora.</title>
        <authorList>
            <person name="Kang S.-H."/>
            <person name="Pandey R.P."/>
            <person name="Lee C.-M."/>
            <person name="Sim J.-S."/>
            <person name="Jeong J.-T."/>
            <person name="Choi B.-S."/>
            <person name="Jung M."/>
            <person name="Ginzburg D."/>
            <person name="Zhao K."/>
            <person name="Won S.Y."/>
            <person name="Oh T.-J."/>
            <person name="Yu Y."/>
            <person name="Kim N.-H."/>
            <person name="Lee O.R."/>
            <person name="Lee T.-H."/>
            <person name="Bashyal P."/>
            <person name="Kim T.-S."/>
            <person name="Lee W.-H."/>
            <person name="Kawkins C."/>
            <person name="Kim C.-K."/>
            <person name="Kim J.S."/>
            <person name="Ahn B.O."/>
            <person name="Rhee S.Y."/>
            <person name="Sohng J.K."/>
        </authorList>
    </citation>
    <scope>NUCLEOTIDE SEQUENCE</scope>
    <source>
        <tissue evidence="1">Leaf</tissue>
    </source>
</reference>
<organism evidence="1 2">
    <name type="scientific">Senna tora</name>
    <dbReference type="NCBI Taxonomy" id="362788"/>
    <lineage>
        <taxon>Eukaryota</taxon>
        <taxon>Viridiplantae</taxon>
        <taxon>Streptophyta</taxon>
        <taxon>Embryophyta</taxon>
        <taxon>Tracheophyta</taxon>
        <taxon>Spermatophyta</taxon>
        <taxon>Magnoliopsida</taxon>
        <taxon>eudicotyledons</taxon>
        <taxon>Gunneridae</taxon>
        <taxon>Pentapetalae</taxon>
        <taxon>rosids</taxon>
        <taxon>fabids</taxon>
        <taxon>Fabales</taxon>
        <taxon>Fabaceae</taxon>
        <taxon>Caesalpinioideae</taxon>
        <taxon>Cassia clade</taxon>
        <taxon>Senna</taxon>
    </lineage>
</organism>
<dbReference type="PANTHER" id="PTHR35046:SF9">
    <property type="entry name" value="RNA-DIRECTED DNA POLYMERASE"/>
    <property type="match status" value="1"/>
</dbReference>
<dbReference type="Gene3D" id="2.40.70.10">
    <property type="entry name" value="Acid Proteases"/>
    <property type="match status" value="1"/>
</dbReference>
<evidence type="ECO:0008006" key="3">
    <source>
        <dbReference type="Google" id="ProtNLM"/>
    </source>
</evidence>
<keyword evidence="2" id="KW-1185">Reference proteome</keyword>
<dbReference type="Pfam" id="PF13650">
    <property type="entry name" value="Asp_protease_2"/>
    <property type="match status" value="1"/>
</dbReference>
<comment type="caution">
    <text evidence="1">The sequence shown here is derived from an EMBL/GenBank/DDBJ whole genome shotgun (WGS) entry which is preliminary data.</text>
</comment>
<dbReference type="InterPro" id="IPR021109">
    <property type="entry name" value="Peptidase_aspartic_dom_sf"/>
</dbReference>
<gene>
    <name evidence="1" type="ORF">G2W53_003993</name>
</gene>